<proteinExistence type="predicted"/>
<feature type="region of interest" description="Disordered" evidence="1">
    <location>
        <begin position="1"/>
        <end position="22"/>
    </location>
</feature>
<keyword evidence="4" id="KW-1185">Reference proteome</keyword>
<feature type="domain" description="DUF8052" evidence="2">
    <location>
        <begin position="22"/>
        <end position="184"/>
    </location>
</feature>
<evidence type="ECO:0000256" key="1">
    <source>
        <dbReference type="SAM" id="MobiDB-lite"/>
    </source>
</evidence>
<feature type="compositionally biased region" description="Acidic residues" evidence="1">
    <location>
        <begin position="1"/>
        <end position="13"/>
    </location>
</feature>
<dbReference type="Proteomes" id="UP000607197">
    <property type="component" value="Unassembled WGS sequence"/>
</dbReference>
<protein>
    <recommendedName>
        <fullName evidence="2">DUF8052 domain-containing protein</fullName>
    </recommendedName>
</protein>
<sequence length="206" mass="23938">MAETTPEADADPDFEPRPEWDDPYFDEVAERLQYHYDLERDYDLADYETAWREWELYGKLDLERRKYFFHPKLSYGHHDTDEHLFARRVDAVTTDDLDALVDLGHRLADEWIVADERHYSTEFTFVLVAPGLPDDVAAYVDGFRDRTLLKYGYYGHYEVNLAVVAPDENAFVASEQAEVAAAFRTWEPLGEPDRGLFGRIADAIFG</sequence>
<dbReference type="RefSeq" id="WP_188975069.1">
    <property type="nucleotide sequence ID" value="NZ_BMPG01000001.1"/>
</dbReference>
<dbReference type="AlphaFoldDB" id="A0A830FER5"/>
<comment type="caution">
    <text evidence="3">The sequence shown here is derived from an EMBL/GenBank/DDBJ whole genome shotgun (WGS) entry which is preliminary data.</text>
</comment>
<dbReference type="InterPro" id="IPR058365">
    <property type="entry name" value="DUF8052"/>
</dbReference>
<gene>
    <name evidence="3" type="ORF">GCM10009039_02670</name>
</gene>
<dbReference type="Pfam" id="PF26226">
    <property type="entry name" value="DUF8052"/>
    <property type="match status" value="1"/>
</dbReference>
<evidence type="ECO:0000313" key="3">
    <source>
        <dbReference type="EMBL" id="GGL47937.1"/>
    </source>
</evidence>
<organism evidence="3 4">
    <name type="scientific">Halocalculus aciditolerans</name>
    <dbReference type="NCBI Taxonomy" id="1383812"/>
    <lineage>
        <taxon>Archaea</taxon>
        <taxon>Methanobacteriati</taxon>
        <taxon>Methanobacteriota</taxon>
        <taxon>Stenosarchaea group</taxon>
        <taxon>Halobacteria</taxon>
        <taxon>Halobacteriales</taxon>
        <taxon>Halobacteriaceae</taxon>
        <taxon>Halocalculus</taxon>
    </lineage>
</organism>
<evidence type="ECO:0000259" key="2">
    <source>
        <dbReference type="Pfam" id="PF26226"/>
    </source>
</evidence>
<dbReference type="EMBL" id="BMPG01000001">
    <property type="protein sequence ID" value="GGL47937.1"/>
    <property type="molecule type" value="Genomic_DNA"/>
</dbReference>
<evidence type="ECO:0000313" key="4">
    <source>
        <dbReference type="Proteomes" id="UP000607197"/>
    </source>
</evidence>
<reference evidence="3" key="2">
    <citation type="submission" date="2020-09" db="EMBL/GenBank/DDBJ databases">
        <authorList>
            <person name="Sun Q."/>
            <person name="Ohkuma M."/>
        </authorList>
    </citation>
    <scope>NUCLEOTIDE SEQUENCE</scope>
    <source>
        <strain evidence="3">JCM 19596</strain>
    </source>
</reference>
<dbReference type="OrthoDB" id="210068at2157"/>
<reference evidence="3" key="1">
    <citation type="journal article" date="2014" name="Int. J. Syst. Evol. Microbiol.">
        <title>Complete genome sequence of Corynebacterium casei LMG S-19264T (=DSM 44701T), isolated from a smear-ripened cheese.</title>
        <authorList>
            <consortium name="US DOE Joint Genome Institute (JGI-PGF)"/>
            <person name="Walter F."/>
            <person name="Albersmeier A."/>
            <person name="Kalinowski J."/>
            <person name="Ruckert C."/>
        </authorList>
    </citation>
    <scope>NUCLEOTIDE SEQUENCE</scope>
    <source>
        <strain evidence="3">JCM 19596</strain>
    </source>
</reference>
<accession>A0A830FER5</accession>
<name>A0A830FER5_9EURY</name>